<keyword evidence="3" id="KW-1185">Reference proteome</keyword>
<evidence type="ECO:0000256" key="1">
    <source>
        <dbReference type="SAM" id="MobiDB-lite"/>
    </source>
</evidence>
<reference evidence="2" key="1">
    <citation type="submission" date="2022-11" db="EMBL/GenBank/DDBJ databases">
        <title>Chromosome-level genome of Pogonophryne albipinna.</title>
        <authorList>
            <person name="Jo E."/>
        </authorList>
    </citation>
    <scope>NUCLEOTIDE SEQUENCE</scope>
    <source>
        <strain evidence="2">SGF0006</strain>
        <tissue evidence="2">Muscle</tissue>
    </source>
</reference>
<dbReference type="EMBL" id="JAPTMU010000008">
    <property type="protein sequence ID" value="KAJ4939345.1"/>
    <property type="molecule type" value="Genomic_DNA"/>
</dbReference>
<feature type="region of interest" description="Disordered" evidence="1">
    <location>
        <begin position="1"/>
        <end position="27"/>
    </location>
</feature>
<feature type="non-terminal residue" evidence="2">
    <location>
        <position position="55"/>
    </location>
</feature>
<name>A0AAD6FL21_9TELE</name>
<protein>
    <submittedName>
        <fullName evidence="2">Uncharacterized protein</fullName>
    </submittedName>
</protein>
<proteinExistence type="predicted"/>
<evidence type="ECO:0000313" key="2">
    <source>
        <dbReference type="EMBL" id="KAJ4939345.1"/>
    </source>
</evidence>
<dbReference type="Proteomes" id="UP001219934">
    <property type="component" value="Unassembled WGS sequence"/>
</dbReference>
<accession>A0AAD6FL21</accession>
<feature type="compositionally biased region" description="Polar residues" evidence="1">
    <location>
        <begin position="1"/>
        <end position="14"/>
    </location>
</feature>
<organism evidence="2 3">
    <name type="scientific">Pogonophryne albipinna</name>
    <dbReference type="NCBI Taxonomy" id="1090488"/>
    <lineage>
        <taxon>Eukaryota</taxon>
        <taxon>Metazoa</taxon>
        <taxon>Chordata</taxon>
        <taxon>Craniata</taxon>
        <taxon>Vertebrata</taxon>
        <taxon>Euteleostomi</taxon>
        <taxon>Actinopterygii</taxon>
        <taxon>Neopterygii</taxon>
        <taxon>Teleostei</taxon>
        <taxon>Neoteleostei</taxon>
        <taxon>Acanthomorphata</taxon>
        <taxon>Eupercaria</taxon>
        <taxon>Perciformes</taxon>
        <taxon>Notothenioidei</taxon>
        <taxon>Pogonophryne</taxon>
    </lineage>
</organism>
<evidence type="ECO:0000313" key="3">
    <source>
        <dbReference type="Proteomes" id="UP001219934"/>
    </source>
</evidence>
<gene>
    <name evidence="2" type="ORF">JOQ06_028794</name>
</gene>
<comment type="caution">
    <text evidence="2">The sequence shown here is derived from an EMBL/GenBank/DDBJ whole genome shotgun (WGS) entry which is preliminary data.</text>
</comment>
<sequence length="55" mass="6223">MVFSQPISEDNSTPQSPPLGNLTNQQRPETFQTSGFLGIWKKAILRLRAFTKLTM</sequence>
<dbReference type="AlphaFoldDB" id="A0AAD6FL21"/>